<accession>A0ABT1RSN5</accession>
<proteinExistence type="predicted"/>
<keyword evidence="1" id="KW-0472">Membrane</keyword>
<dbReference type="Proteomes" id="UP001524502">
    <property type="component" value="Unassembled WGS sequence"/>
</dbReference>
<protein>
    <submittedName>
        <fullName evidence="2">ABC-2 transporter permease</fullName>
    </submittedName>
</protein>
<evidence type="ECO:0000256" key="1">
    <source>
        <dbReference type="SAM" id="Phobius"/>
    </source>
</evidence>
<comment type="caution">
    <text evidence="2">The sequence shown here is derived from an EMBL/GenBank/DDBJ whole genome shotgun (WGS) entry which is preliminary data.</text>
</comment>
<organism evidence="2 3">
    <name type="scientific">Anaerovorax odorimutans</name>
    <dbReference type="NCBI Taxonomy" id="109327"/>
    <lineage>
        <taxon>Bacteria</taxon>
        <taxon>Bacillati</taxon>
        <taxon>Bacillota</taxon>
        <taxon>Clostridia</taxon>
        <taxon>Peptostreptococcales</taxon>
        <taxon>Anaerovoracaceae</taxon>
        <taxon>Anaerovorax</taxon>
    </lineage>
</organism>
<feature type="transmembrane region" description="Helical" evidence="1">
    <location>
        <begin position="186"/>
        <end position="209"/>
    </location>
</feature>
<dbReference type="EMBL" id="JANFXK010000022">
    <property type="protein sequence ID" value="MCQ4638187.1"/>
    <property type="molecule type" value="Genomic_DNA"/>
</dbReference>
<evidence type="ECO:0000313" key="2">
    <source>
        <dbReference type="EMBL" id="MCQ4638187.1"/>
    </source>
</evidence>
<dbReference type="InterPro" id="IPR025699">
    <property type="entry name" value="ABC2_memb-like"/>
</dbReference>
<feature type="transmembrane region" description="Helical" evidence="1">
    <location>
        <begin position="149"/>
        <end position="166"/>
    </location>
</feature>
<dbReference type="RefSeq" id="WP_256133382.1">
    <property type="nucleotide sequence ID" value="NZ_JANFXK010000022.1"/>
</dbReference>
<feature type="transmembrane region" description="Helical" evidence="1">
    <location>
        <begin position="40"/>
        <end position="59"/>
    </location>
</feature>
<keyword evidence="3" id="KW-1185">Reference proteome</keyword>
<feature type="transmembrane region" description="Helical" evidence="1">
    <location>
        <begin position="17"/>
        <end position="34"/>
    </location>
</feature>
<sequence>MKAMLLKDLYTLKESKMFIMIILFVAVIMAFWGGDSSSSFIVSYITVIAAVLVVNTIAYDETDNGYAFLFTLPASRRAYIRAKYIFGFITGFVGWLAAVILAVLIGNKSGNLTVEMQQIMFGTALASFLLLQAVMIPVQIKFGGQRGKIAILVLIAAGIGGGVLLADHVDMTKVMDFLGNMGMTEIGILAAAIVLIALGISYKCSIGIITRKEF</sequence>
<keyword evidence="1" id="KW-0812">Transmembrane</keyword>
<feature type="transmembrane region" description="Helical" evidence="1">
    <location>
        <begin position="118"/>
        <end position="137"/>
    </location>
</feature>
<gene>
    <name evidence="2" type="ORF">NE619_15740</name>
</gene>
<evidence type="ECO:0000313" key="3">
    <source>
        <dbReference type="Proteomes" id="UP001524502"/>
    </source>
</evidence>
<name>A0ABT1RSN5_9FIRM</name>
<keyword evidence="1" id="KW-1133">Transmembrane helix</keyword>
<reference evidence="2 3" key="1">
    <citation type="submission" date="2022-06" db="EMBL/GenBank/DDBJ databases">
        <title>Isolation of gut microbiota from human fecal samples.</title>
        <authorList>
            <person name="Pamer E.G."/>
            <person name="Barat B."/>
            <person name="Waligurski E."/>
            <person name="Medina S."/>
            <person name="Paddock L."/>
            <person name="Mostad J."/>
        </authorList>
    </citation>
    <scope>NUCLEOTIDE SEQUENCE [LARGE SCALE GENOMIC DNA]</scope>
    <source>
        <strain evidence="2 3">SL.3.17</strain>
    </source>
</reference>
<dbReference type="Pfam" id="PF13346">
    <property type="entry name" value="ABC2_membrane_5"/>
    <property type="match status" value="1"/>
</dbReference>
<feature type="transmembrane region" description="Helical" evidence="1">
    <location>
        <begin position="84"/>
        <end position="106"/>
    </location>
</feature>